<dbReference type="PANTHER" id="PTHR31507:SF3">
    <property type="entry name" value="TIL DOMAIN-CONTAINING PROTEIN"/>
    <property type="match status" value="1"/>
</dbReference>
<feature type="transmembrane region" description="Helical" evidence="2">
    <location>
        <begin position="255"/>
        <end position="280"/>
    </location>
</feature>
<name>A0AA36CR95_9BILA</name>
<dbReference type="PROSITE" id="PS50092">
    <property type="entry name" value="TSP1"/>
    <property type="match status" value="1"/>
</dbReference>
<dbReference type="EMBL" id="CATQJA010002624">
    <property type="protein sequence ID" value="CAJ0573835.1"/>
    <property type="molecule type" value="Genomic_DNA"/>
</dbReference>
<gene>
    <name evidence="3" type="ORF">MSPICULIGERA_LOCUS12181</name>
</gene>
<feature type="non-terminal residue" evidence="3">
    <location>
        <position position="1"/>
    </location>
</feature>
<accession>A0AA36CR95</accession>
<dbReference type="Proteomes" id="UP001177023">
    <property type="component" value="Unassembled WGS sequence"/>
</dbReference>
<keyword evidence="2" id="KW-0812">Transmembrane</keyword>
<dbReference type="InterPro" id="IPR036383">
    <property type="entry name" value="TSP1_rpt_sf"/>
</dbReference>
<dbReference type="AlphaFoldDB" id="A0AA36CR95"/>
<keyword evidence="2" id="KW-1133">Transmembrane helix</keyword>
<sequence>MHYRKPAFAPAADALNTTVRPTTAAPTTRGCTEPIWSEWGELLACSQDCGACGTKILRRNCTTSSQGCYCPGESQRTVACNIQACDYPKPAFPLNVSTSSRRSKIRQQNDSDSPDSCTELPGLESGHDAIAERACIESSDDTTSLELVDYQNHQSTTNRLIAKSSFIFAWVYSVPQNYHGYRKYQLVGFLYPGNRTGHYCAHAILAEKQPHAPERFEMRTCDGDELAEQDFWMDPAVVDSLQWYEGGNETISISMWSALAACVLALSITLICYLLCYLNVCNHDWPVTHGSYIVCATTAVTTGLSVVIACYCFVTGVYVFGATRLVQRLSSAEHVATELNEMGLLGSGRRAICGAGLLAVFAMALGIVNIVLILAKSESNLTTKGDHMCRTPCYKKLPTDAQKHCLQPEHCSD</sequence>
<feature type="transmembrane region" description="Helical" evidence="2">
    <location>
        <begin position="292"/>
        <end position="320"/>
    </location>
</feature>
<evidence type="ECO:0000313" key="3">
    <source>
        <dbReference type="EMBL" id="CAJ0573835.1"/>
    </source>
</evidence>
<dbReference type="PANTHER" id="PTHR31507">
    <property type="entry name" value="PROTEIN CBG15923"/>
    <property type="match status" value="1"/>
</dbReference>
<dbReference type="InterPro" id="IPR000884">
    <property type="entry name" value="TSP1_rpt"/>
</dbReference>
<reference evidence="3" key="1">
    <citation type="submission" date="2023-06" db="EMBL/GenBank/DDBJ databases">
        <authorList>
            <person name="Delattre M."/>
        </authorList>
    </citation>
    <scope>NUCLEOTIDE SEQUENCE</scope>
    <source>
        <strain evidence="3">AF72</strain>
    </source>
</reference>
<keyword evidence="2" id="KW-0472">Membrane</keyword>
<comment type="caution">
    <text evidence="3">The sequence shown here is derived from an EMBL/GenBank/DDBJ whole genome shotgun (WGS) entry which is preliminary data.</text>
</comment>
<feature type="transmembrane region" description="Helical" evidence="2">
    <location>
        <begin position="351"/>
        <end position="375"/>
    </location>
</feature>
<organism evidence="3 4">
    <name type="scientific">Mesorhabditis spiculigera</name>
    <dbReference type="NCBI Taxonomy" id="96644"/>
    <lineage>
        <taxon>Eukaryota</taxon>
        <taxon>Metazoa</taxon>
        <taxon>Ecdysozoa</taxon>
        <taxon>Nematoda</taxon>
        <taxon>Chromadorea</taxon>
        <taxon>Rhabditida</taxon>
        <taxon>Rhabditina</taxon>
        <taxon>Rhabditomorpha</taxon>
        <taxon>Rhabditoidea</taxon>
        <taxon>Rhabditidae</taxon>
        <taxon>Mesorhabditinae</taxon>
        <taxon>Mesorhabditis</taxon>
    </lineage>
</organism>
<dbReference type="SMART" id="SM00209">
    <property type="entry name" value="TSP1"/>
    <property type="match status" value="1"/>
</dbReference>
<keyword evidence="4" id="KW-1185">Reference proteome</keyword>
<feature type="region of interest" description="Disordered" evidence="1">
    <location>
        <begin position="97"/>
        <end position="119"/>
    </location>
</feature>
<protein>
    <submittedName>
        <fullName evidence="3">Uncharacterized protein</fullName>
    </submittedName>
</protein>
<evidence type="ECO:0000313" key="4">
    <source>
        <dbReference type="Proteomes" id="UP001177023"/>
    </source>
</evidence>
<feature type="compositionally biased region" description="Polar residues" evidence="1">
    <location>
        <begin position="97"/>
        <end position="116"/>
    </location>
</feature>
<dbReference type="Gene3D" id="2.20.100.10">
    <property type="entry name" value="Thrombospondin type-1 (TSP1) repeat"/>
    <property type="match status" value="1"/>
</dbReference>
<dbReference type="SUPFAM" id="SSF82895">
    <property type="entry name" value="TSP-1 type 1 repeat"/>
    <property type="match status" value="1"/>
</dbReference>
<proteinExistence type="predicted"/>
<evidence type="ECO:0000256" key="2">
    <source>
        <dbReference type="SAM" id="Phobius"/>
    </source>
</evidence>
<evidence type="ECO:0000256" key="1">
    <source>
        <dbReference type="SAM" id="MobiDB-lite"/>
    </source>
</evidence>